<gene>
    <name evidence="1" type="ORF">CCMSSC00406_0009980</name>
</gene>
<name>A0ACB7IUD8_PLECO</name>
<keyword evidence="2" id="KW-1185">Reference proteome</keyword>
<comment type="caution">
    <text evidence="1">The sequence shown here is derived from an EMBL/GenBank/DDBJ whole genome shotgun (WGS) entry which is preliminary data.</text>
</comment>
<accession>A0ACB7IUD8</accession>
<dbReference type="EMBL" id="WQMT02000007">
    <property type="protein sequence ID" value="KAG9221340.1"/>
    <property type="molecule type" value="Genomic_DNA"/>
</dbReference>
<proteinExistence type="predicted"/>
<evidence type="ECO:0000313" key="2">
    <source>
        <dbReference type="Proteomes" id="UP000824881"/>
    </source>
</evidence>
<dbReference type="Proteomes" id="UP000824881">
    <property type="component" value="Unassembled WGS sequence"/>
</dbReference>
<evidence type="ECO:0000313" key="1">
    <source>
        <dbReference type="EMBL" id="KAG9221340.1"/>
    </source>
</evidence>
<protein>
    <submittedName>
        <fullName evidence="1">Uncharacterized protein</fullName>
    </submittedName>
</protein>
<reference evidence="1 2" key="1">
    <citation type="journal article" date="2021" name="Appl. Environ. Microbiol.">
        <title>Genetic linkage and physical mapping for an oyster mushroom Pleurotus cornucopiae and QTL analysis for the trait cap color.</title>
        <authorList>
            <person name="Zhang Y."/>
            <person name="Gao W."/>
            <person name="Sonnenberg A."/>
            <person name="Chen Q."/>
            <person name="Zhang J."/>
            <person name="Huang C."/>
        </authorList>
    </citation>
    <scope>NUCLEOTIDE SEQUENCE [LARGE SCALE GENOMIC DNA]</scope>
    <source>
        <strain evidence="1">CCMSSC00406</strain>
    </source>
</reference>
<organism evidence="1 2">
    <name type="scientific">Pleurotus cornucopiae</name>
    <name type="common">Cornucopia mushroom</name>
    <dbReference type="NCBI Taxonomy" id="5321"/>
    <lineage>
        <taxon>Eukaryota</taxon>
        <taxon>Fungi</taxon>
        <taxon>Dikarya</taxon>
        <taxon>Basidiomycota</taxon>
        <taxon>Agaricomycotina</taxon>
        <taxon>Agaricomycetes</taxon>
        <taxon>Agaricomycetidae</taxon>
        <taxon>Agaricales</taxon>
        <taxon>Pleurotineae</taxon>
        <taxon>Pleurotaceae</taxon>
        <taxon>Pleurotus</taxon>
    </lineage>
</organism>
<sequence length="147" mass="16234">MPPSFSVEIWRAVIEECDPTTLFVLKSVSTVFAAEVLSVLKARLKQTLKPFLPTSLPIASFWDFLDATGCALIGTVALSVWDERRSLTPRVLEVAVPFGAQVKVGSWLEGMGYTGSDGHVPMGSEDVVESVKRWTRSKVRYCYLSYG</sequence>